<comment type="caution">
    <text evidence="4">The sequence shown here is derived from an EMBL/GenBank/DDBJ whole genome shotgun (WGS) entry which is preliminary data.</text>
</comment>
<dbReference type="RefSeq" id="WP_088257031.1">
    <property type="nucleotide sequence ID" value="NZ_NIDE01000011.1"/>
</dbReference>
<keyword evidence="2" id="KW-0732">Signal</keyword>
<evidence type="ECO:0000256" key="2">
    <source>
        <dbReference type="SAM" id="SignalP"/>
    </source>
</evidence>
<evidence type="ECO:0000313" key="5">
    <source>
        <dbReference type="Proteomes" id="UP000214646"/>
    </source>
</evidence>
<reference evidence="5" key="1">
    <citation type="submission" date="2017-06" db="EMBL/GenBank/DDBJ databases">
        <title>Genome analysis of Fimbriiglobus ruber SP5, the first member of the order Planctomycetales with confirmed chitinolytic capability.</title>
        <authorList>
            <person name="Ravin N.V."/>
            <person name="Rakitin A.L."/>
            <person name="Ivanova A.A."/>
            <person name="Beletsky A.V."/>
            <person name="Kulichevskaya I.S."/>
            <person name="Mardanov A.V."/>
            <person name="Dedysh S.N."/>
        </authorList>
    </citation>
    <scope>NUCLEOTIDE SEQUENCE [LARGE SCALE GENOMIC DNA]</scope>
    <source>
        <strain evidence="5">SP5</strain>
    </source>
</reference>
<evidence type="ECO:0000313" key="4">
    <source>
        <dbReference type="EMBL" id="OWK39038.1"/>
    </source>
</evidence>
<dbReference type="AlphaFoldDB" id="A0A225DKC0"/>
<reference evidence="4" key="2">
    <citation type="journal article" date="2018" name="Appl. Environ. Microbiol.">
        <title>Genome Analysis of Fimbriiglobus ruber SP5(T), a Planctomycete with Confirmed Chitinolytic Capability.</title>
        <authorList>
            <person name="Ravin N.V."/>
            <person name="Rakitin A.L."/>
            <person name="Ivanova A.A."/>
            <person name="Beletsky A.V."/>
            <person name="Kulichevskaya I.S."/>
            <person name="Mardanov A.V."/>
            <person name="Dedysh S.N."/>
        </authorList>
    </citation>
    <scope>NUCLEOTIDE SEQUENCE</scope>
    <source>
        <strain evidence="4">SP5</strain>
    </source>
</reference>
<evidence type="ECO:0008006" key="6">
    <source>
        <dbReference type="Google" id="ProtNLM"/>
    </source>
</evidence>
<feature type="region of interest" description="Disordered" evidence="1">
    <location>
        <begin position="144"/>
        <end position="167"/>
    </location>
</feature>
<dbReference type="EMBL" id="NIDE01000014">
    <property type="protein sequence ID" value="OWK37287.1"/>
    <property type="molecule type" value="Genomic_DNA"/>
</dbReference>
<dbReference type="Proteomes" id="UP000214646">
    <property type="component" value="Unassembled WGS sequence"/>
</dbReference>
<keyword evidence="5" id="KW-1185">Reference proteome</keyword>
<proteinExistence type="predicted"/>
<dbReference type="EMBL" id="NIDE01000011">
    <property type="protein sequence ID" value="OWK39038.1"/>
    <property type="molecule type" value="Genomic_DNA"/>
</dbReference>
<gene>
    <name evidence="4" type="ORF">FRUB_06120</name>
    <name evidence="3" type="ORF">FRUB_06407</name>
</gene>
<evidence type="ECO:0000313" key="3">
    <source>
        <dbReference type="EMBL" id="OWK37287.1"/>
    </source>
</evidence>
<accession>A0A225DKC0</accession>
<protein>
    <recommendedName>
        <fullName evidence="6">DUF5666 domain-containing protein</fullName>
    </recommendedName>
</protein>
<name>A0A225DKC0_9BACT</name>
<feature type="signal peptide" evidence="2">
    <location>
        <begin position="1"/>
        <end position="20"/>
    </location>
</feature>
<feature type="chain" id="PRO_5011911143" description="DUF5666 domain-containing protein" evidence="2">
    <location>
        <begin position="21"/>
        <end position="526"/>
    </location>
</feature>
<sequence>MLTRLVLLVALTVLAATGFAQDPPAVKPKANFSASVAALNNLFKKNADGTLAKKYIGREFTITGTVNEVTEADGGQTLTLKGLPPTADDPSGCTIPFPAGHPSLKLVQGLTAGTLVRVRGTIDTVTGTAFTLKDPVLVSTTVTRSAKGPQAAPKVPAPGTAPKAEPTPAVHTLKPEDLKTTVVALTTRLWNDKTDKLYIAYHGQQVELTGQVYKVSRASDFVDGRCVLTLCGCPTGNSNVPYQLEMVFPAGSTDLPRLRNLIEGDKVTVRGEFGLAIGALARLQSPELVSGGEKPPAALKPTRTVSAEAFAKELLLDRDTAEKLQGQAITLTGVILDAGGAYSDCDLTLSAGKLKPSDPFGIFVACKVEEDQLQAVVQLPPGMKVRVVGMVGRTEKDRVWLSRCQVTLLEPNPMPSLTATELTVAYRNDPKAAAAKYGDTYAQKTLFLTGEVTALTQNSSGTKVASLKVPAGPKLELPMWGAGTSKIQVGQTVRFKAYCRGLSQDKTAVLVQGRPLQEAKPLPIDK</sequence>
<organism evidence="4 5">
    <name type="scientific">Fimbriiglobus ruber</name>
    <dbReference type="NCBI Taxonomy" id="1908690"/>
    <lineage>
        <taxon>Bacteria</taxon>
        <taxon>Pseudomonadati</taxon>
        <taxon>Planctomycetota</taxon>
        <taxon>Planctomycetia</taxon>
        <taxon>Gemmatales</taxon>
        <taxon>Gemmataceae</taxon>
        <taxon>Fimbriiglobus</taxon>
    </lineage>
</organism>
<evidence type="ECO:0000256" key="1">
    <source>
        <dbReference type="SAM" id="MobiDB-lite"/>
    </source>
</evidence>